<evidence type="ECO:0000313" key="2">
    <source>
        <dbReference type="EMBL" id="QPC41659.1"/>
    </source>
</evidence>
<keyword evidence="3" id="KW-1185">Reference proteome</keyword>
<dbReference type="Pfam" id="PF01909">
    <property type="entry name" value="NTP_transf_2"/>
    <property type="match status" value="1"/>
</dbReference>
<dbReference type="AlphaFoldDB" id="A0A7S8C1I3"/>
<accession>A0A7S8C1I3</accession>
<dbReference type="InterPro" id="IPR002934">
    <property type="entry name" value="Polymerase_NTP_transf_dom"/>
</dbReference>
<dbReference type="EMBL" id="CP058214">
    <property type="protein sequence ID" value="QPC41659.1"/>
    <property type="molecule type" value="Genomic_DNA"/>
</dbReference>
<evidence type="ECO:0000313" key="3">
    <source>
        <dbReference type="Proteomes" id="UP000593594"/>
    </source>
</evidence>
<evidence type="ECO:0000259" key="1">
    <source>
        <dbReference type="Pfam" id="PF01909"/>
    </source>
</evidence>
<dbReference type="SUPFAM" id="SSF81301">
    <property type="entry name" value="Nucleotidyltransferase"/>
    <property type="match status" value="1"/>
</dbReference>
<protein>
    <submittedName>
        <fullName evidence="2">Nucleotidyltransferase domain-containing protein</fullName>
    </submittedName>
</protein>
<gene>
    <name evidence="2" type="ORF">HW532_02325</name>
</gene>
<sequence length="180" mass="20329">MKELRARRSKTRRRMTGLRGKLAEAERILEGKACVYATGSFGRCEANDFSDLDLFIVGKTRVDENGRGGESLLSRLDEICVKADLIQAIRELKIPDFDGDGRYLIHYSVDNLIKTLGRPQDDALNTFTARLLLLLESRPLLGSVLYEGVIDSVVAAYWGDYEDHKDDFKPAYLSNDILRL</sequence>
<dbReference type="GO" id="GO:0016779">
    <property type="term" value="F:nucleotidyltransferase activity"/>
    <property type="evidence" value="ECO:0007669"/>
    <property type="project" value="InterPro"/>
</dbReference>
<dbReference type="RefSeq" id="WP_213162880.1">
    <property type="nucleotide sequence ID" value="NZ_CP058214.1"/>
</dbReference>
<feature type="domain" description="Polymerase nucleotidyl transferase" evidence="1">
    <location>
        <begin position="30"/>
        <end position="82"/>
    </location>
</feature>
<dbReference type="InterPro" id="IPR043519">
    <property type="entry name" value="NT_sf"/>
</dbReference>
<name>A0A7S8C1I3_9HYPH</name>
<dbReference type="KEGG" id="kmn:HW532_02325"/>
<dbReference type="Proteomes" id="UP000593594">
    <property type="component" value="Chromosome"/>
</dbReference>
<reference evidence="2 3" key="1">
    <citation type="submission" date="2020-06" db="EMBL/GenBank/DDBJ databases">
        <title>Genome sequence of 2 isolates from Red Sea Mangroves.</title>
        <authorList>
            <person name="Sefrji F."/>
            <person name="Michoud G."/>
            <person name="Merlino G."/>
            <person name="Daffonchio D."/>
        </authorList>
    </citation>
    <scope>NUCLEOTIDE SEQUENCE [LARGE SCALE GENOMIC DNA]</scope>
    <source>
        <strain evidence="2 3">R1DC25</strain>
    </source>
</reference>
<keyword evidence="2" id="KW-0808">Transferase</keyword>
<proteinExistence type="predicted"/>
<organism evidence="2 3">
    <name type="scientific">Kaustia mangrovi</name>
    <dbReference type="NCBI Taxonomy" id="2593653"/>
    <lineage>
        <taxon>Bacteria</taxon>
        <taxon>Pseudomonadati</taxon>
        <taxon>Pseudomonadota</taxon>
        <taxon>Alphaproteobacteria</taxon>
        <taxon>Hyphomicrobiales</taxon>
        <taxon>Parvibaculaceae</taxon>
        <taxon>Kaustia</taxon>
    </lineage>
</organism>